<accession>A0AAI9ZGC6</accession>
<evidence type="ECO:0000313" key="2">
    <source>
        <dbReference type="Proteomes" id="UP001243989"/>
    </source>
</evidence>
<gene>
    <name evidence="1" type="ORF">BDP81DRAFT_438622</name>
</gene>
<evidence type="ECO:0000313" key="1">
    <source>
        <dbReference type="EMBL" id="KAK1624079.1"/>
    </source>
</evidence>
<sequence>MTSQTRNKVIWNPGNVIAGSWTSHSAHEDEPRRMCGHGYVDVPPPPMKRAPLLIFRTPAMDRLPALFSASEILKSRPRLSNFLGQACSQPQLSVCACRSPTEGSKLSAGPFLDGILQSRKQYRMNAATWLQSDVPDGPYISLSLVAGTFETIIVGAGLWCECFPPV</sequence>
<protein>
    <submittedName>
        <fullName evidence="1">Uncharacterized protein</fullName>
    </submittedName>
</protein>
<dbReference type="AlphaFoldDB" id="A0AAI9ZGC6"/>
<dbReference type="GeneID" id="85476193"/>
<name>A0AAI9ZGC6_9PEZI</name>
<keyword evidence="2" id="KW-1185">Reference proteome</keyword>
<comment type="caution">
    <text evidence="1">The sequence shown here is derived from an EMBL/GenBank/DDBJ whole genome shotgun (WGS) entry which is preliminary data.</text>
</comment>
<dbReference type="EMBL" id="JAHMHQ010000026">
    <property type="protein sequence ID" value="KAK1624079.1"/>
    <property type="molecule type" value="Genomic_DNA"/>
</dbReference>
<reference evidence="1" key="1">
    <citation type="submission" date="2021-06" db="EMBL/GenBank/DDBJ databases">
        <title>Comparative genomics, transcriptomics and evolutionary studies reveal genomic signatures of adaptation to plant cell wall in hemibiotrophic fungi.</title>
        <authorList>
            <consortium name="DOE Joint Genome Institute"/>
            <person name="Baroncelli R."/>
            <person name="Diaz J.F."/>
            <person name="Benocci T."/>
            <person name="Peng M."/>
            <person name="Battaglia E."/>
            <person name="Haridas S."/>
            <person name="Andreopoulos W."/>
            <person name="Labutti K."/>
            <person name="Pangilinan J."/>
            <person name="Floch G.L."/>
            <person name="Makela M.R."/>
            <person name="Henrissat B."/>
            <person name="Grigoriev I.V."/>
            <person name="Crouch J.A."/>
            <person name="De Vries R.P."/>
            <person name="Sukno S.A."/>
            <person name="Thon M.R."/>
        </authorList>
    </citation>
    <scope>NUCLEOTIDE SEQUENCE</scope>
    <source>
        <strain evidence="1">CBS 102054</strain>
    </source>
</reference>
<proteinExistence type="predicted"/>
<dbReference type="Proteomes" id="UP001243989">
    <property type="component" value="Unassembled WGS sequence"/>
</dbReference>
<dbReference type="RefSeq" id="XP_060440074.1">
    <property type="nucleotide sequence ID" value="XM_060591331.1"/>
</dbReference>
<organism evidence="1 2">
    <name type="scientific">Colletotrichum phormii</name>
    <dbReference type="NCBI Taxonomy" id="359342"/>
    <lineage>
        <taxon>Eukaryota</taxon>
        <taxon>Fungi</taxon>
        <taxon>Dikarya</taxon>
        <taxon>Ascomycota</taxon>
        <taxon>Pezizomycotina</taxon>
        <taxon>Sordariomycetes</taxon>
        <taxon>Hypocreomycetidae</taxon>
        <taxon>Glomerellales</taxon>
        <taxon>Glomerellaceae</taxon>
        <taxon>Colletotrichum</taxon>
        <taxon>Colletotrichum acutatum species complex</taxon>
    </lineage>
</organism>